<proteinExistence type="predicted"/>
<sequence length="335" mass="37135">MERRRLLELLVLSLGAGGLASSGEPIRQLLGIVLMSEDRSVEDWELACVDHMHALHSQPPVHVRDGLLIDFLALQRQLKRANTKIIPDLSRVAAVQSFILANTLTRLGDHSAAIHWWRTAKSASDASGDLHVRLMVRCEEAGCGLYGQRDISTVLALVDKARDLGPDTSSFWYADLAGTRAKALMLLGRHDEAKRELATFVDYEGDDWRAHIIPTRWSFGQRHFAESWVYALAGDERKADEARSRLLAHNPRYQHATNTRLHEAICTVVNGGIDQGAQQATAIIDALPTTHRSAMITETGKILLRTVPLDQQHRPAVRDLRATLAAVAPHAPPLH</sequence>
<dbReference type="EMBL" id="BAABDO010000037">
    <property type="protein sequence ID" value="GAA4141402.1"/>
    <property type="molecule type" value="Genomic_DNA"/>
</dbReference>
<name>A0ABP7YU34_9ACTN</name>
<dbReference type="Gene3D" id="1.25.40.10">
    <property type="entry name" value="Tetratricopeptide repeat domain"/>
    <property type="match status" value="1"/>
</dbReference>
<accession>A0ABP7YU34</accession>
<organism evidence="1 2">
    <name type="scientific">Actinomadura keratinilytica</name>
    <dbReference type="NCBI Taxonomy" id="547461"/>
    <lineage>
        <taxon>Bacteria</taxon>
        <taxon>Bacillati</taxon>
        <taxon>Actinomycetota</taxon>
        <taxon>Actinomycetes</taxon>
        <taxon>Streptosporangiales</taxon>
        <taxon>Thermomonosporaceae</taxon>
        <taxon>Actinomadura</taxon>
    </lineage>
</organism>
<evidence type="ECO:0008006" key="3">
    <source>
        <dbReference type="Google" id="ProtNLM"/>
    </source>
</evidence>
<reference evidence="2" key="1">
    <citation type="journal article" date="2019" name="Int. J. Syst. Evol. Microbiol.">
        <title>The Global Catalogue of Microorganisms (GCM) 10K type strain sequencing project: providing services to taxonomists for standard genome sequencing and annotation.</title>
        <authorList>
            <consortium name="The Broad Institute Genomics Platform"/>
            <consortium name="The Broad Institute Genome Sequencing Center for Infectious Disease"/>
            <person name="Wu L."/>
            <person name="Ma J."/>
        </authorList>
    </citation>
    <scope>NUCLEOTIDE SEQUENCE [LARGE SCALE GENOMIC DNA]</scope>
    <source>
        <strain evidence="2">JCM 17316</strain>
    </source>
</reference>
<evidence type="ECO:0000313" key="1">
    <source>
        <dbReference type="EMBL" id="GAA4141402.1"/>
    </source>
</evidence>
<dbReference type="SUPFAM" id="SSF48452">
    <property type="entry name" value="TPR-like"/>
    <property type="match status" value="1"/>
</dbReference>
<dbReference type="RefSeq" id="WP_345021637.1">
    <property type="nucleotide sequence ID" value="NZ_BAABDO010000037.1"/>
</dbReference>
<keyword evidence="2" id="KW-1185">Reference proteome</keyword>
<dbReference type="Proteomes" id="UP001500266">
    <property type="component" value="Unassembled WGS sequence"/>
</dbReference>
<gene>
    <name evidence="1" type="ORF">GCM10022416_29350</name>
</gene>
<protein>
    <recommendedName>
        <fullName evidence="3">XRE family transcriptional regulator</fullName>
    </recommendedName>
</protein>
<comment type="caution">
    <text evidence="1">The sequence shown here is derived from an EMBL/GenBank/DDBJ whole genome shotgun (WGS) entry which is preliminary data.</text>
</comment>
<dbReference type="InterPro" id="IPR011990">
    <property type="entry name" value="TPR-like_helical_dom_sf"/>
</dbReference>
<evidence type="ECO:0000313" key="2">
    <source>
        <dbReference type="Proteomes" id="UP001500266"/>
    </source>
</evidence>